<dbReference type="AlphaFoldDB" id="G7YTG5"/>
<dbReference type="Proteomes" id="UP000008909">
    <property type="component" value="Unassembled WGS sequence"/>
</dbReference>
<reference evidence="2" key="1">
    <citation type="journal article" date="2011" name="Genome Biol.">
        <title>The draft genome of the carcinogenic human liver fluke Clonorchis sinensis.</title>
        <authorList>
            <person name="Wang X."/>
            <person name="Chen W."/>
            <person name="Huang Y."/>
            <person name="Sun J."/>
            <person name="Men J."/>
            <person name="Liu H."/>
            <person name="Luo F."/>
            <person name="Guo L."/>
            <person name="Lv X."/>
            <person name="Deng C."/>
            <person name="Zhou C."/>
            <person name="Fan Y."/>
            <person name="Li X."/>
            <person name="Huang L."/>
            <person name="Hu Y."/>
            <person name="Liang C."/>
            <person name="Hu X."/>
            <person name="Xu J."/>
            <person name="Yu X."/>
        </authorList>
    </citation>
    <scope>NUCLEOTIDE SEQUENCE [LARGE SCALE GENOMIC DNA]</scope>
    <source>
        <strain evidence="2">Henan</strain>
    </source>
</reference>
<dbReference type="EMBL" id="DF144195">
    <property type="protein sequence ID" value="GAA56245.1"/>
    <property type="molecule type" value="Genomic_DNA"/>
</dbReference>
<proteinExistence type="predicted"/>
<organism evidence="2 3">
    <name type="scientific">Clonorchis sinensis</name>
    <name type="common">Chinese liver fluke</name>
    <dbReference type="NCBI Taxonomy" id="79923"/>
    <lineage>
        <taxon>Eukaryota</taxon>
        <taxon>Metazoa</taxon>
        <taxon>Spiralia</taxon>
        <taxon>Lophotrochozoa</taxon>
        <taxon>Platyhelminthes</taxon>
        <taxon>Trematoda</taxon>
        <taxon>Digenea</taxon>
        <taxon>Opisthorchiida</taxon>
        <taxon>Opisthorchiata</taxon>
        <taxon>Opisthorchiidae</taxon>
        <taxon>Clonorchis</taxon>
    </lineage>
</organism>
<gene>
    <name evidence="2" type="ORF">CLF_110363</name>
</gene>
<accession>G7YTG5</accession>
<evidence type="ECO:0000256" key="1">
    <source>
        <dbReference type="SAM" id="MobiDB-lite"/>
    </source>
</evidence>
<name>G7YTG5_CLOSI</name>
<feature type="region of interest" description="Disordered" evidence="1">
    <location>
        <begin position="65"/>
        <end position="85"/>
    </location>
</feature>
<keyword evidence="3" id="KW-1185">Reference proteome</keyword>
<protein>
    <submittedName>
        <fullName evidence="2">Uncharacterized protein</fullName>
    </submittedName>
</protein>
<evidence type="ECO:0000313" key="2">
    <source>
        <dbReference type="EMBL" id="GAA56245.1"/>
    </source>
</evidence>
<sequence length="402" mass="44678">MIRAFETHALTSANTVTEVRKILHNFHASSSNFEGYALRSITSQSEGARHAERCIPSVPNCHTTRRKHEGWDTTRLPKPTQGKLRDTDRIQSTDLPTVHHLRLNVRDAGHQGWMPCRVGAKIYQAEILLLIAGWSMFHSGSLGFFRGCDGGGVFQPDELDAAELPKLAEADERSCSTSTREMLTEGAMCLNGKLAVEGKVIGVFCALDFGVLTRLADISLEFIPLATAMRFEPTCGLAWLGYRQDPRTVVKTLRRVCGRQNAGGTYIRLVLKAGLLRQLREIHTGVANVDIQMKVDVIRACNNSRTHLWPIISCVISSFLGKPFVIGTYSGKDKLSDVPRLMSNAVIELTDVLVNRVFEVSRSTPSVLHVLFVIVLLEHFQNIQNITAVTIAHRRVFTLAHE</sequence>
<reference key="2">
    <citation type="submission" date="2011-10" db="EMBL/GenBank/DDBJ databases">
        <title>The genome and transcriptome sequence of Clonorchis sinensis provide insights into the carcinogenic liver fluke.</title>
        <authorList>
            <person name="Wang X."/>
            <person name="Huang Y."/>
            <person name="Chen W."/>
            <person name="Liu H."/>
            <person name="Guo L."/>
            <person name="Chen Y."/>
            <person name="Luo F."/>
            <person name="Zhou W."/>
            <person name="Sun J."/>
            <person name="Mao Q."/>
            <person name="Liang P."/>
            <person name="Zhou C."/>
            <person name="Tian Y."/>
            <person name="Men J."/>
            <person name="Lv X."/>
            <person name="Huang L."/>
            <person name="Zhou J."/>
            <person name="Hu Y."/>
            <person name="Li R."/>
            <person name="Zhang F."/>
            <person name="Lei H."/>
            <person name="Li X."/>
            <person name="Hu X."/>
            <person name="Liang C."/>
            <person name="Xu J."/>
            <person name="Wu Z."/>
            <person name="Yu X."/>
        </authorList>
    </citation>
    <scope>NUCLEOTIDE SEQUENCE</scope>
    <source>
        <strain>Henan</strain>
    </source>
</reference>
<evidence type="ECO:0000313" key="3">
    <source>
        <dbReference type="Proteomes" id="UP000008909"/>
    </source>
</evidence>